<reference evidence="3 5" key="2">
    <citation type="submission" date="2015-07" db="EMBL/GenBank/DDBJ databases">
        <title>Whole genome sequence of Ardenticatena maritima DSM 23922.</title>
        <authorList>
            <person name="Hemp J."/>
            <person name="Ward L.M."/>
            <person name="Pace L.A."/>
            <person name="Fischer W.W."/>
        </authorList>
    </citation>
    <scope>NUCLEOTIDE SEQUENCE [LARGE SCALE GENOMIC DNA]</scope>
    <source>
        <strain evidence="3 5">110S</strain>
    </source>
</reference>
<reference evidence="2 4" key="1">
    <citation type="journal article" date="2015" name="Genome Announc.">
        <title>Draft Genome Sequence of a Heterotrophic Facultative Anaerobic Thermophilic Bacterium, Ardenticatena maritima Strain 110ST.</title>
        <authorList>
            <person name="Kawaichi S."/>
            <person name="Yoshida T."/>
            <person name="Sako Y."/>
            <person name="Nakamura R."/>
        </authorList>
    </citation>
    <scope>NUCLEOTIDE SEQUENCE [LARGE SCALE GENOMIC DNA]</scope>
    <source>
        <strain evidence="2 4">110S</strain>
    </source>
</reference>
<name>A0A0M9UDT5_9CHLR</name>
<dbReference type="PANTHER" id="PTHR37694">
    <property type="entry name" value="SLR8022 PROTEIN"/>
    <property type="match status" value="1"/>
</dbReference>
<dbReference type="RefSeq" id="WP_054494058.1">
    <property type="nucleotide sequence ID" value="NZ_BBZA01000245.1"/>
</dbReference>
<dbReference type="PANTHER" id="PTHR37694:SF1">
    <property type="entry name" value="SLR8022 PROTEIN"/>
    <property type="match status" value="1"/>
</dbReference>
<dbReference type="InterPro" id="IPR013096">
    <property type="entry name" value="Cupin_2"/>
</dbReference>
<keyword evidence="4" id="KW-1185">Reference proteome</keyword>
<dbReference type="SUPFAM" id="SSF51182">
    <property type="entry name" value="RmlC-like cupins"/>
    <property type="match status" value="1"/>
</dbReference>
<organism evidence="2 4">
    <name type="scientific">Ardenticatena maritima</name>
    <dbReference type="NCBI Taxonomy" id="872965"/>
    <lineage>
        <taxon>Bacteria</taxon>
        <taxon>Bacillati</taxon>
        <taxon>Chloroflexota</taxon>
        <taxon>Ardenticatenia</taxon>
        <taxon>Ardenticatenales</taxon>
        <taxon>Ardenticatenaceae</taxon>
        <taxon>Ardenticatena</taxon>
    </lineage>
</organism>
<proteinExistence type="predicted"/>
<dbReference type="Proteomes" id="UP000050502">
    <property type="component" value="Unassembled WGS sequence"/>
</dbReference>
<sequence>MPSETPFFVEDIASAVGEIPADGILSRTVYKAANVRVVLFGFGAGQELTEHTSPYRATLIVGRGRLRVTVGAETFECAAGSCLIIPPQAPHGLYALEESAFLLLMTGA</sequence>
<dbReference type="OrthoDB" id="1121052at2"/>
<dbReference type="Pfam" id="PF07883">
    <property type="entry name" value="Cupin_2"/>
    <property type="match status" value="1"/>
</dbReference>
<dbReference type="EMBL" id="LGKN01000006">
    <property type="protein sequence ID" value="KPL87253.1"/>
    <property type="molecule type" value="Genomic_DNA"/>
</dbReference>
<dbReference type="Proteomes" id="UP000037784">
    <property type="component" value="Unassembled WGS sequence"/>
</dbReference>
<dbReference type="EMBL" id="BBZA01000245">
    <property type="protein sequence ID" value="GAP64368.1"/>
    <property type="molecule type" value="Genomic_DNA"/>
</dbReference>
<dbReference type="InParanoid" id="A0A0M9UDT5"/>
<evidence type="ECO:0000313" key="2">
    <source>
        <dbReference type="EMBL" id="GAP64368.1"/>
    </source>
</evidence>
<evidence type="ECO:0000313" key="3">
    <source>
        <dbReference type="EMBL" id="KPL87253.1"/>
    </source>
</evidence>
<comment type="caution">
    <text evidence="2">The sequence shown here is derived from an EMBL/GenBank/DDBJ whole genome shotgun (WGS) entry which is preliminary data.</text>
</comment>
<dbReference type="InterPro" id="IPR011051">
    <property type="entry name" value="RmlC_Cupin_sf"/>
</dbReference>
<accession>A0A0M9UDT5</accession>
<feature type="domain" description="Cupin type-2" evidence="1">
    <location>
        <begin position="41"/>
        <end position="105"/>
    </location>
</feature>
<dbReference type="STRING" id="872965.SE16_12160"/>
<reference evidence="4" key="3">
    <citation type="submission" date="2015-08" db="EMBL/GenBank/DDBJ databases">
        <title>Draft Genome Sequence of a Heterotrophic Facultative Anaerobic Bacterium Ardenticatena maritima Strain 110S.</title>
        <authorList>
            <person name="Kawaichi S."/>
            <person name="Yoshida T."/>
            <person name="Sako Y."/>
            <person name="Nakamura R."/>
        </authorList>
    </citation>
    <scope>NUCLEOTIDE SEQUENCE [LARGE SCALE GENOMIC DNA]</scope>
    <source>
        <strain evidence="4">110S</strain>
    </source>
</reference>
<evidence type="ECO:0000313" key="4">
    <source>
        <dbReference type="Proteomes" id="UP000037784"/>
    </source>
</evidence>
<dbReference type="CDD" id="cd02230">
    <property type="entry name" value="cupin_HP0902-like"/>
    <property type="match status" value="1"/>
</dbReference>
<dbReference type="AlphaFoldDB" id="A0A0M9UDT5"/>
<evidence type="ECO:0000313" key="5">
    <source>
        <dbReference type="Proteomes" id="UP000050502"/>
    </source>
</evidence>
<dbReference type="InterPro" id="IPR014710">
    <property type="entry name" value="RmlC-like_jellyroll"/>
</dbReference>
<dbReference type="Gene3D" id="2.60.120.10">
    <property type="entry name" value="Jelly Rolls"/>
    <property type="match status" value="1"/>
</dbReference>
<protein>
    <recommendedName>
        <fullName evidence="1">Cupin type-2 domain-containing protein</fullName>
    </recommendedName>
</protein>
<gene>
    <name evidence="2" type="ORF">ARMA_2791</name>
    <name evidence="3" type="ORF">SE16_12160</name>
</gene>
<evidence type="ECO:0000259" key="1">
    <source>
        <dbReference type="Pfam" id="PF07883"/>
    </source>
</evidence>